<dbReference type="PANTHER" id="PTHR30100:SF1">
    <property type="entry name" value="PHOSPHATE ACYLTRANSFERASE"/>
    <property type="match status" value="1"/>
</dbReference>
<comment type="subcellular location">
    <subcellularLocation>
        <location evidence="10">Cytoplasm</location>
    </subcellularLocation>
    <text evidence="10">Associated with the membrane possibly through PlsY.</text>
</comment>
<dbReference type="Gene3D" id="3.40.718.10">
    <property type="entry name" value="Isopropylmalate Dehydrogenase"/>
    <property type="match status" value="1"/>
</dbReference>
<dbReference type="EMBL" id="DSGB01000006">
    <property type="protein sequence ID" value="HER96877.1"/>
    <property type="molecule type" value="Genomic_DNA"/>
</dbReference>
<dbReference type="PANTHER" id="PTHR30100">
    <property type="entry name" value="FATTY ACID/PHOSPHOLIPID SYNTHESIS PROTEIN PLSX"/>
    <property type="match status" value="1"/>
</dbReference>
<keyword evidence="2 10" id="KW-0963">Cytoplasm</keyword>
<evidence type="ECO:0000256" key="5">
    <source>
        <dbReference type="ARBA" id="ARBA00023098"/>
    </source>
</evidence>
<evidence type="ECO:0000256" key="9">
    <source>
        <dbReference type="ARBA" id="ARBA00046608"/>
    </source>
</evidence>
<evidence type="ECO:0000256" key="7">
    <source>
        <dbReference type="ARBA" id="ARBA00023264"/>
    </source>
</evidence>
<reference evidence="11" key="1">
    <citation type="journal article" date="2020" name="mSystems">
        <title>Genome- and Community-Level Interaction Insights into Carbon Utilization and Element Cycling Functions of Hydrothermarchaeota in Hydrothermal Sediment.</title>
        <authorList>
            <person name="Zhou Z."/>
            <person name="Liu Y."/>
            <person name="Xu W."/>
            <person name="Pan J."/>
            <person name="Luo Z.H."/>
            <person name="Li M."/>
        </authorList>
    </citation>
    <scope>NUCLEOTIDE SEQUENCE [LARGE SCALE GENOMIC DNA]</scope>
    <source>
        <strain evidence="11">SpSt-143</strain>
    </source>
</reference>
<keyword evidence="3 10" id="KW-0444">Lipid biosynthesis</keyword>
<comment type="similarity">
    <text evidence="10">Belongs to the PlsX family.</text>
</comment>
<evidence type="ECO:0000256" key="2">
    <source>
        <dbReference type="ARBA" id="ARBA00022490"/>
    </source>
</evidence>
<dbReference type="InterPro" id="IPR003664">
    <property type="entry name" value="FA_synthesis"/>
</dbReference>
<evidence type="ECO:0000256" key="1">
    <source>
        <dbReference type="ARBA" id="ARBA00001232"/>
    </source>
</evidence>
<dbReference type="GO" id="GO:0008654">
    <property type="term" value="P:phospholipid biosynthetic process"/>
    <property type="evidence" value="ECO:0007669"/>
    <property type="project" value="UniProtKB-KW"/>
</dbReference>
<dbReference type="UniPathway" id="UPA00085"/>
<dbReference type="PIRSF" id="PIRSF002465">
    <property type="entry name" value="Phsphlp_syn_PlsX"/>
    <property type="match status" value="1"/>
</dbReference>
<comment type="pathway">
    <text evidence="10">Lipid metabolism; phospholipid metabolism.</text>
</comment>
<sequence>MAIRVAVDAMGGDAAPAVVVEGALQALREAPERLQIQLFGPRSLLEAELQQRGVQENAALVLIDAPEVIGMAESPASAVKTKPRSSIHLGLQAVAQKQADAFASAGNTGAVMAVALFVLGRITEIARPSVVGFFPTTRGRCLVLDIGTNVDCKPEHLLQFARMGSVFVERVWQLPHPVVGLLNVGEEPGKGNALTKAAYELLQAAPDINFRGNIEGRDLMHHAADVVVCDGFVGNIMLKLGESMVTAFVEMLRQEMKAQGLEEAQQRLVLGLLRNVLRRFDYEEYGGAPLLGVNGPVVIGHGSSSARAIARMIWAAAEMVEQDVVRSIAEAFHPA</sequence>
<dbReference type="HAMAP" id="MF_00019">
    <property type="entry name" value="PlsX"/>
    <property type="match status" value="1"/>
</dbReference>
<comment type="subunit">
    <text evidence="9 10">Homodimer. Probably interacts with PlsY.</text>
</comment>
<keyword evidence="4 10" id="KW-0808">Transferase</keyword>
<comment type="function">
    <text evidence="10">Catalyzes the reversible formation of acyl-phosphate (acyl-PO(4)) from acyl-[acyl-carrier-protein] (acyl-ACP). This enzyme utilizes acyl-ACP as fatty acyl donor, but not acyl-CoA.</text>
</comment>
<gene>
    <name evidence="10 11" type="primary">plsX</name>
    <name evidence="11" type="ORF">ENO59_10265</name>
</gene>
<evidence type="ECO:0000256" key="4">
    <source>
        <dbReference type="ARBA" id="ARBA00022679"/>
    </source>
</evidence>
<evidence type="ECO:0000256" key="6">
    <source>
        <dbReference type="ARBA" id="ARBA00023209"/>
    </source>
</evidence>
<dbReference type="SUPFAM" id="SSF53659">
    <property type="entry name" value="Isocitrate/Isopropylmalate dehydrogenase-like"/>
    <property type="match status" value="1"/>
</dbReference>
<proteinExistence type="inferred from homology"/>
<evidence type="ECO:0000313" key="11">
    <source>
        <dbReference type="EMBL" id="HER96877.1"/>
    </source>
</evidence>
<keyword evidence="6 10" id="KW-0594">Phospholipid biosynthesis</keyword>
<dbReference type="AlphaFoldDB" id="A0A7V2F773"/>
<organism evidence="11">
    <name type="scientific">Rhodothermus marinus</name>
    <name type="common">Rhodothermus obamensis</name>
    <dbReference type="NCBI Taxonomy" id="29549"/>
    <lineage>
        <taxon>Bacteria</taxon>
        <taxon>Pseudomonadati</taxon>
        <taxon>Rhodothermota</taxon>
        <taxon>Rhodothermia</taxon>
        <taxon>Rhodothermales</taxon>
        <taxon>Rhodothermaceae</taxon>
        <taxon>Rhodothermus</taxon>
    </lineage>
</organism>
<evidence type="ECO:0000256" key="10">
    <source>
        <dbReference type="HAMAP-Rule" id="MF_00019"/>
    </source>
</evidence>
<accession>A0A7V2F773</accession>
<name>A0A7V2F773_RHOMR</name>
<keyword evidence="11" id="KW-0012">Acyltransferase</keyword>
<dbReference type="GO" id="GO:0006633">
    <property type="term" value="P:fatty acid biosynthetic process"/>
    <property type="evidence" value="ECO:0007669"/>
    <property type="project" value="UniProtKB-UniRule"/>
</dbReference>
<dbReference type="GO" id="GO:0043811">
    <property type="term" value="F:phosphate:acyl-[acyl carrier protein] acyltransferase activity"/>
    <property type="evidence" value="ECO:0007669"/>
    <property type="project" value="UniProtKB-UniRule"/>
</dbReference>
<dbReference type="NCBIfam" id="TIGR00182">
    <property type="entry name" value="plsX"/>
    <property type="match status" value="1"/>
</dbReference>
<dbReference type="EC" id="2.3.1.274" evidence="8 10"/>
<comment type="catalytic activity">
    <reaction evidence="1 10">
        <text>a fatty acyl-[ACP] + phosphate = an acyl phosphate + holo-[ACP]</text>
        <dbReference type="Rhea" id="RHEA:42292"/>
        <dbReference type="Rhea" id="RHEA-COMP:9685"/>
        <dbReference type="Rhea" id="RHEA-COMP:14125"/>
        <dbReference type="ChEBI" id="CHEBI:43474"/>
        <dbReference type="ChEBI" id="CHEBI:59918"/>
        <dbReference type="ChEBI" id="CHEBI:64479"/>
        <dbReference type="ChEBI" id="CHEBI:138651"/>
        <dbReference type="EC" id="2.3.1.274"/>
    </reaction>
</comment>
<dbReference type="InterPro" id="IPR012281">
    <property type="entry name" value="Phospholipid_synth_PlsX-like"/>
</dbReference>
<keyword evidence="5 10" id="KW-0443">Lipid metabolism</keyword>
<dbReference type="GO" id="GO:0005737">
    <property type="term" value="C:cytoplasm"/>
    <property type="evidence" value="ECO:0007669"/>
    <property type="project" value="UniProtKB-SubCell"/>
</dbReference>
<protein>
    <recommendedName>
        <fullName evidence="8 10">Phosphate acyltransferase</fullName>
        <ecNumber evidence="8 10">2.3.1.274</ecNumber>
    </recommendedName>
    <alternativeName>
        <fullName evidence="10">Acyl-ACP phosphotransacylase</fullName>
    </alternativeName>
    <alternativeName>
        <fullName evidence="10">Acyl-[acyl-carrier-protein]--phosphate acyltransferase</fullName>
    </alternativeName>
    <alternativeName>
        <fullName evidence="10">Phosphate-acyl-ACP acyltransferase</fullName>
    </alternativeName>
</protein>
<evidence type="ECO:0000256" key="8">
    <source>
        <dbReference type="ARBA" id="ARBA00024069"/>
    </source>
</evidence>
<dbReference type="Pfam" id="PF02504">
    <property type="entry name" value="FA_synthesis"/>
    <property type="match status" value="1"/>
</dbReference>
<evidence type="ECO:0000256" key="3">
    <source>
        <dbReference type="ARBA" id="ARBA00022516"/>
    </source>
</evidence>
<keyword evidence="7 10" id="KW-1208">Phospholipid metabolism</keyword>
<comment type="caution">
    <text evidence="11">The sequence shown here is derived from an EMBL/GenBank/DDBJ whole genome shotgun (WGS) entry which is preliminary data.</text>
</comment>